<organism evidence="1 2">
    <name type="scientific">Stentor coeruleus</name>
    <dbReference type="NCBI Taxonomy" id="5963"/>
    <lineage>
        <taxon>Eukaryota</taxon>
        <taxon>Sar</taxon>
        <taxon>Alveolata</taxon>
        <taxon>Ciliophora</taxon>
        <taxon>Postciliodesmatophora</taxon>
        <taxon>Heterotrichea</taxon>
        <taxon>Heterotrichida</taxon>
        <taxon>Stentoridae</taxon>
        <taxon>Stentor</taxon>
    </lineage>
</organism>
<proteinExistence type="predicted"/>
<sequence length="245" mass="28929">MEPSLYLLKEDDPKCEFALNHSFNSIRPLPGLSFGEILALGYVESLTSNPFVEGRTFLKTFIVKNNENPYPNLLRFINELGSDVKHFEDFFEFGLGEELTREICRFGRFYFPDEDITNMFEFSRRFNAFITYIDENKEYVEAKEFKYIHPFEVSILKTGQIYNLIYRVSVDGKIELIDPMVECFENEFRTELNQFGLRAIDLYLALPINMDMNSKICAAADRIQAIEDPSKKWEWADHYRKFQEM</sequence>
<keyword evidence="2" id="KW-1185">Reference proteome</keyword>
<dbReference type="AlphaFoldDB" id="A0A1R2AZB0"/>
<evidence type="ECO:0000313" key="2">
    <source>
        <dbReference type="Proteomes" id="UP000187209"/>
    </source>
</evidence>
<comment type="caution">
    <text evidence="1">The sequence shown here is derived from an EMBL/GenBank/DDBJ whole genome shotgun (WGS) entry which is preliminary data.</text>
</comment>
<reference evidence="1 2" key="1">
    <citation type="submission" date="2016-11" db="EMBL/GenBank/DDBJ databases">
        <title>The macronuclear genome of Stentor coeruleus: a giant cell with tiny introns.</title>
        <authorList>
            <person name="Slabodnick M."/>
            <person name="Ruby J.G."/>
            <person name="Reiff S.B."/>
            <person name="Swart E.C."/>
            <person name="Gosai S."/>
            <person name="Prabakaran S."/>
            <person name="Witkowska E."/>
            <person name="Larue G.E."/>
            <person name="Fisher S."/>
            <person name="Freeman R.M."/>
            <person name="Gunawardena J."/>
            <person name="Chu W."/>
            <person name="Stover N.A."/>
            <person name="Gregory B.D."/>
            <person name="Nowacki M."/>
            <person name="Derisi J."/>
            <person name="Roy S.W."/>
            <person name="Marshall W.F."/>
            <person name="Sood P."/>
        </authorList>
    </citation>
    <scope>NUCLEOTIDE SEQUENCE [LARGE SCALE GENOMIC DNA]</scope>
    <source>
        <strain evidence="1">WM001</strain>
    </source>
</reference>
<dbReference type="EMBL" id="MPUH01001152">
    <property type="protein sequence ID" value="OMJ69842.1"/>
    <property type="molecule type" value="Genomic_DNA"/>
</dbReference>
<evidence type="ECO:0000313" key="1">
    <source>
        <dbReference type="EMBL" id="OMJ69842.1"/>
    </source>
</evidence>
<accession>A0A1R2AZB0</accession>
<dbReference type="Proteomes" id="UP000187209">
    <property type="component" value="Unassembled WGS sequence"/>
</dbReference>
<gene>
    <name evidence="1" type="ORF">SteCoe_32338</name>
</gene>
<protein>
    <submittedName>
        <fullName evidence="1">Uncharacterized protein</fullName>
    </submittedName>
</protein>
<name>A0A1R2AZB0_9CILI</name>